<keyword evidence="2" id="KW-0812">Transmembrane</keyword>
<evidence type="ECO:0000256" key="2">
    <source>
        <dbReference type="SAM" id="Phobius"/>
    </source>
</evidence>
<dbReference type="GO" id="GO:0016020">
    <property type="term" value="C:membrane"/>
    <property type="evidence" value="ECO:0007669"/>
    <property type="project" value="TreeGrafter"/>
</dbReference>
<feature type="compositionally biased region" description="Low complexity" evidence="1">
    <location>
        <begin position="294"/>
        <end position="324"/>
    </location>
</feature>
<dbReference type="RefSeq" id="XP_031856472.1">
    <property type="nucleotide sequence ID" value="XM_032000581.1"/>
</dbReference>
<dbReference type="Pfam" id="PF12400">
    <property type="entry name" value="STIMATE"/>
    <property type="match status" value="1"/>
</dbReference>
<dbReference type="OrthoDB" id="431202at2759"/>
<dbReference type="PANTHER" id="PTHR31735:SF1">
    <property type="entry name" value="VACUOLAR MEMBRANE PROTEIN YPL162C"/>
    <property type="match status" value="1"/>
</dbReference>
<dbReference type="AlphaFoldDB" id="A0A5E8C2F5"/>
<accession>A0A5E8C2F5</accession>
<dbReference type="Proteomes" id="UP000398389">
    <property type="component" value="Unassembled WGS sequence"/>
</dbReference>
<keyword evidence="4" id="KW-1185">Reference proteome</keyword>
<feature type="transmembrane region" description="Helical" evidence="2">
    <location>
        <begin position="129"/>
        <end position="151"/>
    </location>
</feature>
<protein>
    <recommendedName>
        <fullName evidence="5">Vacuolar membrane protein</fullName>
    </recommendedName>
</protein>
<reference evidence="3 4" key="1">
    <citation type="submission" date="2019-09" db="EMBL/GenBank/DDBJ databases">
        <authorList>
            <person name="Brejova B."/>
        </authorList>
    </citation>
    <scope>NUCLEOTIDE SEQUENCE [LARGE SCALE GENOMIC DNA]</scope>
</reference>
<name>A0A5E8C2F5_9ASCO</name>
<dbReference type="GeneID" id="43584681"/>
<evidence type="ECO:0008006" key="5">
    <source>
        <dbReference type="Google" id="ProtNLM"/>
    </source>
</evidence>
<feature type="transmembrane region" description="Helical" evidence="2">
    <location>
        <begin position="52"/>
        <end position="74"/>
    </location>
</feature>
<feature type="region of interest" description="Disordered" evidence="1">
    <location>
        <begin position="283"/>
        <end position="347"/>
    </location>
</feature>
<keyword evidence="2" id="KW-0472">Membrane</keyword>
<evidence type="ECO:0000313" key="3">
    <source>
        <dbReference type="EMBL" id="VVT57783.1"/>
    </source>
</evidence>
<keyword evidence="2" id="KW-1133">Transmembrane helix</keyword>
<feature type="transmembrane region" description="Helical" evidence="2">
    <location>
        <begin position="222"/>
        <end position="243"/>
    </location>
</feature>
<proteinExistence type="predicted"/>
<feature type="transmembrane region" description="Helical" evidence="2">
    <location>
        <begin position="86"/>
        <end position="109"/>
    </location>
</feature>
<feature type="transmembrane region" description="Helical" evidence="2">
    <location>
        <begin position="12"/>
        <end position="32"/>
    </location>
</feature>
<evidence type="ECO:0000313" key="4">
    <source>
        <dbReference type="Proteomes" id="UP000398389"/>
    </source>
</evidence>
<gene>
    <name evidence="3" type="ORF">SAPINGB_P005867</name>
</gene>
<sequence length="387" mass="43265">MLNDYHPAIAFVVRRIISTPIFAIVAYGPLAPPRHGPPPPSTGEKNGPQCELLGPLALVIQCSMGALAILSLVLKRSYENPPRPWWIWFFDVSKQVFGALGLHMINVLLSILSSHSGEPDVDDNPCNWYFLNLLLDTTLGVPILWFFLYIIHMTAFRIGVTEILSGQYGDPPRWSAFIKQASLYLLGMVCMKSILYSVTQTVPWLDDLGEFLLSWTNKNPELQVIFVMLVFPLIMNTLQYYLIDTIIQSPEYHINPNIKSGKLVNIDYLGQIEAEEEYERKCRRHSTKPLTHQSSLFGTASSSSTSTSFSPSHYPSSSPSSPNSSRRHDSEETDVDETTPILPCTCRTTLPSSPCGNDLFDEEQVTRTVTRIAVPEFSSSSSSNNTL</sequence>
<evidence type="ECO:0000256" key="1">
    <source>
        <dbReference type="SAM" id="MobiDB-lite"/>
    </source>
</evidence>
<dbReference type="PANTHER" id="PTHR31735">
    <property type="entry name" value="VACUOLAR MEMBRANE PROTEIN YPL162C"/>
    <property type="match status" value="1"/>
</dbReference>
<dbReference type="EMBL" id="CABVLU010000005">
    <property type="protein sequence ID" value="VVT57783.1"/>
    <property type="molecule type" value="Genomic_DNA"/>
</dbReference>
<dbReference type="InterPro" id="IPR022127">
    <property type="entry name" value="STIMATE/YPL162C"/>
</dbReference>
<feature type="transmembrane region" description="Helical" evidence="2">
    <location>
        <begin position="183"/>
        <end position="202"/>
    </location>
</feature>
<organism evidence="3 4">
    <name type="scientific">Magnusiomyces paraingens</name>
    <dbReference type="NCBI Taxonomy" id="2606893"/>
    <lineage>
        <taxon>Eukaryota</taxon>
        <taxon>Fungi</taxon>
        <taxon>Dikarya</taxon>
        <taxon>Ascomycota</taxon>
        <taxon>Saccharomycotina</taxon>
        <taxon>Dipodascomycetes</taxon>
        <taxon>Dipodascales</taxon>
        <taxon>Dipodascaceae</taxon>
        <taxon>Magnusiomyces</taxon>
    </lineage>
</organism>